<gene>
    <name evidence="1" type="ORF">TREES_T100008579</name>
</gene>
<dbReference type="InParanoid" id="L9L4F5"/>
<accession>L9L4F5</accession>
<reference evidence="2" key="1">
    <citation type="submission" date="2012-07" db="EMBL/GenBank/DDBJ databases">
        <title>Genome of the Chinese tree shrew, a rising model animal genetically related to primates.</title>
        <authorList>
            <person name="Zhang G."/>
            <person name="Fan Y."/>
            <person name="Yao Y."/>
            <person name="Huang Z."/>
        </authorList>
    </citation>
    <scope>NUCLEOTIDE SEQUENCE [LARGE SCALE GENOMIC DNA]</scope>
</reference>
<reference evidence="2" key="2">
    <citation type="journal article" date="2013" name="Nat. Commun.">
        <title>Genome of the Chinese tree shrew.</title>
        <authorList>
            <person name="Fan Y."/>
            <person name="Huang Z.Y."/>
            <person name="Cao C.C."/>
            <person name="Chen C.S."/>
            <person name="Chen Y.X."/>
            <person name="Fan D.D."/>
            <person name="He J."/>
            <person name="Hou H.L."/>
            <person name="Hu L."/>
            <person name="Hu X.T."/>
            <person name="Jiang X.T."/>
            <person name="Lai R."/>
            <person name="Lang Y.S."/>
            <person name="Liang B."/>
            <person name="Liao S.G."/>
            <person name="Mu D."/>
            <person name="Ma Y.Y."/>
            <person name="Niu Y.Y."/>
            <person name="Sun X.Q."/>
            <person name="Xia J.Q."/>
            <person name="Xiao J."/>
            <person name="Xiong Z.Q."/>
            <person name="Xu L."/>
            <person name="Yang L."/>
            <person name="Zhang Y."/>
            <person name="Zhao W."/>
            <person name="Zhao X.D."/>
            <person name="Zheng Y.T."/>
            <person name="Zhou J.M."/>
            <person name="Zhu Y.B."/>
            <person name="Zhang G.J."/>
            <person name="Wang J."/>
            <person name="Yao Y.G."/>
        </authorList>
    </citation>
    <scope>NUCLEOTIDE SEQUENCE [LARGE SCALE GENOMIC DNA]</scope>
</reference>
<keyword evidence="2" id="KW-1185">Reference proteome</keyword>
<evidence type="ECO:0000313" key="1">
    <source>
        <dbReference type="EMBL" id="ELW69624.1"/>
    </source>
</evidence>
<dbReference type="Proteomes" id="UP000011518">
    <property type="component" value="Unassembled WGS sequence"/>
</dbReference>
<dbReference type="AlphaFoldDB" id="L9L4F5"/>
<evidence type="ECO:0000313" key="2">
    <source>
        <dbReference type="Proteomes" id="UP000011518"/>
    </source>
</evidence>
<organism evidence="1 2">
    <name type="scientific">Tupaia chinensis</name>
    <name type="common">Chinese tree shrew</name>
    <name type="synonym">Tupaia belangeri chinensis</name>
    <dbReference type="NCBI Taxonomy" id="246437"/>
    <lineage>
        <taxon>Eukaryota</taxon>
        <taxon>Metazoa</taxon>
        <taxon>Chordata</taxon>
        <taxon>Craniata</taxon>
        <taxon>Vertebrata</taxon>
        <taxon>Euteleostomi</taxon>
        <taxon>Mammalia</taxon>
        <taxon>Eutheria</taxon>
        <taxon>Euarchontoglires</taxon>
        <taxon>Scandentia</taxon>
        <taxon>Tupaiidae</taxon>
        <taxon>Tupaia</taxon>
    </lineage>
</organism>
<proteinExistence type="predicted"/>
<name>L9L4F5_TUPCH</name>
<sequence>MHFLLGILEQGLRLRIGQLPLTGSVAENLEQELSKERRGWAEQQRKGWPDRSDLAPLVFWDFTGNKALHVGPLALVAEPDNDNGWGAVTSAGCRRHSPPSWLETMLGARRL</sequence>
<dbReference type="EMBL" id="KB320526">
    <property type="protein sequence ID" value="ELW69624.1"/>
    <property type="molecule type" value="Genomic_DNA"/>
</dbReference>
<protein>
    <submittedName>
        <fullName evidence="1">Uncharacterized protein</fullName>
    </submittedName>
</protein>